<feature type="domain" description="Histidine kinase/HSP90-like ATPase" evidence="8">
    <location>
        <begin position="2"/>
        <end position="89"/>
    </location>
</feature>
<evidence type="ECO:0000313" key="10">
    <source>
        <dbReference type="Proteomes" id="UP000005551"/>
    </source>
</evidence>
<dbReference type="EC" id="2.7.13.3" evidence="2"/>
<dbReference type="Pfam" id="PF02518">
    <property type="entry name" value="HATPase_c"/>
    <property type="match status" value="1"/>
</dbReference>
<evidence type="ECO:0000256" key="7">
    <source>
        <dbReference type="ARBA" id="ARBA00022840"/>
    </source>
</evidence>
<accession>I5BTX4</accession>
<dbReference type="InterPro" id="IPR036890">
    <property type="entry name" value="HATPase_C_sf"/>
</dbReference>
<dbReference type="GO" id="GO:0005524">
    <property type="term" value="F:ATP binding"/>
    <property type="evidence" value="ECO:0007669"/>
    <property type="project" value="UniProtKB-KW"/>
</dbReference>
<evidence type="ECO:0000256" key="4">
    <source>
        <dbReference type="ARBA" id="ARBA00022679"/>
    </source>
</evidence>
<keyword evidence="7" id="KW-0067">ATP-binding</keyword>
<proteinExistence type="predicted"/>
<evidence type="ECO:0000256" key="6">
    <source>
        <dbReference type="ARBA" id="ARBA00022777"/>
    </source>
</evidence>
<keyword evidence="6 9" id="KW-0418">Kinase</keyword>
<dbReference type="EMBL" id="AJYA01000069">
    <property type="protein sequence ID" value="EIM73026.1"/>
    <property type="molecule type" value="Genomic_DNA"/>
</dbReference>
<dbReference type="Proteomes" id="UP000005551">
    <property type="component" value="Unassembled WGS sequence"/>
</dbReference>
<comment type="catalytic activity">
    <reaction evidence="1">
        <text>ATP + protein L-histidine = ADP + protein N-phospho-L-histidine.</text>
        <dbReference type="EC" id="2.7.13.3"/>
    </reaction>
</comment>
<organism evidence="9 10">
    <name type="scientific">Nitritalea halalkaliphila LW7</name>
    <dbReference type="NCBI Taxonomy" id="1189621"/>
    <lineage>
        <taxon>Bacteria</taxon>
        <taxon>Pseudomonadati</taxon>
        <taxon>Bacteroidota</taxon>
        <taxon>Cytophagia</taxon>
        <taxon>Cytophagales</taxon>
        <taxon>Cyclobacteriaceae</taxon>
        <taxon>Nitritalea</taxon>
    </lineage>
</organism>
<evidence type="ECO:0000256" key="1">
    <source>
        <dbReference type="ARBA" id="ARBA00000085"/>
    </source>
</evidence>
<comment type="caution">
    <text evidence="9">The sequence shown here is derived from an EMBL/GenBank/DDBJ whole genome shotgun (WGS) entry which is preliminary data.</text>
</comment>
<gene>
    <name evidence="9" type="ORF">A3SI_18784</name>
</gene>
<keyword evidence="4" id="KW-0808">Transferase</keyword>
<evidence type="ECO:0000259" key="8">
    <source>
        <dbReference type="Pfam" id="PF02518"/>
    </source>
</evidence>
<dbReference type="STRING" id="1189621.A3SI_18784"/>
<dbReference type="SUPFAM" id="SSF55874">
    <property type="entry name" value="ATPase domain of HSP90 chaperone/DNA topoisomerase II/histidine kinase"/>
    <property type="match status" value="1"/>
</dbReference>
<evidence type="ECO:0000256" key="3">
    <source>
        <dbReference type="ARBA" id="ARBA00022553"/>
    </source>
</evidence>
<evidence type="ECO:0000256" key="5">
    <source>
        <dbReference type="ARBA" id="ARBA00022741"/>
    </source>
</evidence>
<dbReference type="InterPro" id="IPR003594">
    <property type="entry name" value="HATPase_dom"/>
</dbReference>
<name>I5BTX4_9BACT</name>
<keyword evidence="3" id="KW-0597">Phosphoprotein</keyword>
<sequence length="91" mass="10238">MNELASNAFKYAFDTLPTEAARLELELFETASNKVSLRIKDNGKGLPEHLVPEQSSSFGLRLVNTLSRQLDSTLSLMREGGTSYQLEFERK</sequence>
<reference evidence="9 10" key="1">
    <citation type="submission" date="2012-05" db="EMBL/GenBank/DDBJ databases">
        <title>Genome sequence of Nitritalea halalkaliphila LW7.</title>
        <authorList>
            <person name="Jangir P.K."/>
            <person name="Singh A."/>
            <person name="Shivaji S."/>
            <person name="Sharma R."/>
        </authorList>
    </citation>
    <scope>NUCLEOTIDE SEQUENCE [LARGE SCALE GENOMIC DNA]</scope>
    <source>
        <strain evidence="9 10">LW7</strain>
    </source>
</reference>
<dbReference type="RefSeq" id="WP_009057334.1">
    <property type="nucleotide sequence ID" value="NZ_AJYA01000069.1"/>
</dbReference>
<keyword evidence="10" id="KW-1185">Reference proteome</keyword>
<protein>
    <recommendedName>
        <fullName evidence="2">histidine kinase</fullName>
        <ecNumber evidence="2">2.7.13.3</ecNumber>
    </recommendedName>
</protein>
<dbReference type="Gene3D" id="3.30.565.10">
    <property type="entry name" value="Histidine kinase-like ATPase, C-terminal domain"/>
    <property type="match status" value="1"/>
</dbReference>
<dbReference type="PANTHER" id="PTHR41523">
    <property type="entry name" value="TWO-COMPONENT SYSTEM SENSOR PROTEIN"/>
    <property type="match status" value="1"/>
</dbReference>
<dbReference type="AlphaFoldDB" id="I5BTX4"/>
<keyword evidence="5" id="KW-0547">Nucleotide-binding</keyword>
<evidence type="ECO:0000256" key="2">
    <source>
        <dbReference type="ARBA" id="ARBA00012438"/>
    </source>
</evidence>
<dbReference type="PANTHER" id="PTHR41523:SF8">
    <property type="entry name" value="ETHYLENE RESPONSE SENSOR PROTEIN"/>
    <property type="match status" value="1"/>
</dbReference>
<dbReference type="GO" id="GO:0004673">
    <property type="term" value="F:protein histidine kinase activity"/>
    <property type="evidence" value="ECO:0007669"/>
    <property type="project" value="UniProtKB-EC"/>
</dbReference>
<evidence type="ECO:0000313" key="9">
    <source>
        <dbReference type="EMBL" id="EIM73026.1"/>
    </source>
</evidence>